<evidence type="ECO:0000313" key="1">
    <source>
        <dbReference type="EMBL" id="PWN07880.1"/>
    </source>
</evidence>
<proteinExistence type="predicted"/>
<reference evidence="1 2" key="1">
    <citation type="submission" date="2018-05" db="EMBL/GenBank/DDBJ databases">
        <title>Rhodohalobacter halophilus gen. nov., sp. nov., a moderately halophilic member of the family Balneolaceae.</title>
        <authorList>
            <person name="Liu Z.-W."/>
        </authorList>
    </citation>
    <scope>NUCLEOTIDE SEQUENCE [LARGE SCALE GENOMIC DNA]</scope>
    <source>
        <strain evidence="1 2">8A47</strain>
    </source>
</reference>
<keyword evidence="2" id="KW-1185">Reference proteome</keyword>
<gene>
    <name evidence="1" type="ORF">DDZ15_02400</name>
</gene>
<dbReference type="Proteomes" id="UP000245533">
    <property type="component" value="Unassembled WGS sequence"/>
</dbReference>
<dbReference type="EMBL" id="QGGB01000002">
    <property type="protein sequence ID" value="PWN07880.1"/>
    <property type="molecule type" value="Genomic_DNA"/>
</dbReference>
<evidence type="ECO:0000313" key="2">
    <source>
        <dbReference type="Proteomes" id="UP000245533"/>
    </source>
</evidence>
<sequence length="63" mass="7135">MESMNLTAECLPCRIFYNWDDFPKADPVSMHADPALIASAATTGYSAEVYLLEDLKKRRKDSH</sequence>
<organism evidence="1 2">
    <name type="scientific">Rhodohalobacter mucosus</name>
    <dbReference type="NCBI Taxonomy" id="2079485"/>
    <lineage>
        <taxon>Bacteria</taxon>
        <taxon>Pseudomonadati</taxon>
        <taxon>Balneolota</taxon>
        <taxon>Balneolia</taxon>
        <taxon>Balneolales</taxon>
        <taxon>Balneolaceae</taxon>
        <taxon>Rhodohalobacter</taxon>
    </lineage>
</organism>
<comment type="caution">
    <text evidence="1">The sequence shown here is derived from an EMBL/GenBank/DDBJ whole genome shotgun (WGS) entry which is preliminary data.</text>
</comment>
<protein>
    <submittedName>
        <fullName evidence="1">Uncharacterized protein</fullName>
    </submittedName>
</protein>
<name>A0A316TTX0_9BACT</name>
<dbReference type="AlphaFoldDB" id="A0A316TTX0"/>
<accession>A0A316TTX0</accession>